<protein>
    <submittedName>
        <fullName evidence="1">Raffinose/stachyose/melibiose transport system substrate-binding protein</fullName>
    </submittedName>
</protein>
<dbReference type="InterPro" id="IPR006059">
    <property type="entry name" value="SBP"/>
</dbReference>
<name>A0A4R1R8K4_HYDET</name>
<comment type="caution">
    <text evidence="1">The sequence shown here is derived from an EMBL/GenBank/DDBJ whole genome shotgun (WGS) entry which is preliminary data.</text>
</comment>
<dbReference type="Pfam" id="PF01547">
    <property type="entry name" value="SBP_bac_1"/>
    <property type="match status" value="1"/>
</dbReference>
<dbReference type="SUPFAM" id="SSF53850">
    <property type="entry name" value="Periplasmic binding protein-like II"/>
    <property type="match status" value="1"/>
</dbReference>
<evidence type="ECO:0000313" key="1">
    <source>
        <dbReference type="EMBL" id="TCL61993.1"/>
    </source>
</evidence>
<dbReference type="RefSeq" id="WP_132015987.1">
    <property type="nucleotide sequence ID" value="NZ_SLUN01000029.1"/>
</dbReference>
<evidence type="ECO:0000313" key="2">
    <source>
        <dbReference type="Proteomes" id="UP000295008"/>
    </source>
</evidence>
<sequence length="429" mass="48234">MKRWIAVFLILLTFGSAFPLVIFGAAKAQPVTLSFMFTSRPKTDQQDFYLDILPQLVKEKFPEITLTVDTLPTDQYKNTIKSRLAAGEGPDVFTWWAFGLTEQMVGADYFMDLSSDRRALPFLKKMKPDLLKGFTVHGKVYAIPRGTTFLGTFYNKEMFKKAKIAKIPTDWPAFLAACEKLKAAGMVPIVASDKDWARIQYMLYNAAASLLYSDDPDYDAKLISGKAKFTDAKWINMLSKMKTLYDKGYIIKNSLGIGGEQAFQLFNDGKAAMIFDGTWDLLSLTKKGAADFERGMFALPTNEPGKPLYLPFSIDSGFVVNRFTKNKASVFKVLNYLYRDGTPLNKAFKQSMTPAPPNFGGISKDPLFGNYLGLYKHNKTHYFCNAYWPDGVATTLCMKFQECLIGSISVEEVAAATERKLREIQMNNP</sequence>
<reference evidence="1 2" key="1">
    <citation type="submission" date="2019-03" db="EMBL/GenBank/DDBJ databases">
        <title>Genomic Encyclopedia of Type Strains, Phase IV (KMG-IV): sequencing the most valuable type-strain genomes for metagenomic binning, comparative biology and taxonomic classification.</title>
        <authorList>
            <person name="Goeker M."/>
        </authorList>
    </citation>
    <scope>NUCLEOTIDE SEQUENCE [LARGE SCALE GENOMIC DNA]</scope>
    <source>
        <strain evidence="1 2">LX-B</strain>
    </source>
</reference>
<gene>
    <name evidence="1" type="ORF">EDC14_102922</name>
</gene>
<dbReference type="OrthoDB" id="42940at2"/>
<dbReference type="PANTHER" id="PTHR43649">
    <property type="entry name" value="ARABINOSE-BINDING PROTEIN-RELATED"/>
    <property type="match status" value="1"/>
</dbReference>
<dbReference type="Proteomes" id="UP000295008">
    <property type="component" value="Unassembled WGS sequence"/>
</dbReference>
<dbReference type="EMBL" id="SLUN01000029">
    <property type="protein sequence ID" value="TCL61993.1"/>
    <property type="molecule type" value="Genomic_DNA"/>
</dbReference>
<dbReference type="Gene3D" id="3.40.190.10">
    <property type="entry name" value="Periplasmic binding protein-like II"/>
    <property type="match status" value="2"/>
</dbReference>
<proteinExistence type="predicted"/>
<dbReference type="AlphaFoldDB" id="A0A4R1R8K4"/>
<organism evidence="1 2">
    <name type="scientific">Hydrogenispora ethanolica</name>
    <dbReference type="NCBI Taxonomy" id="1082276"/>
    <lineage>
        <taxon>Bacteria</taxon>
        <taxon>Bacillati</taxon>
        <taxon>Bacillota</taxon>
        <taxon>Hydrogenispora</taxon>
    </lineage>
</organism>
<dbReference type="InterPro" id="IPR050490">
    <property type="entry name" value="Bact_solute-bd_prot1"/>
</dbReference>
<keyword evidence="2" id="KW-1185">Reference proteome</keyword>
<accession>A0A4R1R8K4</accession>